<protein>
    <submittedName>
        <fullName evidence="2">FHA domain-containing protein</fullName>
    </submittedName>
</protein>
<sequence length="406" mass="46588">MKFLKNLYIQRALREEAKGNFKQAAAFYSKAEDFEKVGEMHELIGDMLRTFPDKIKAYQRAIRWYQEPEHLERAADKLARAMEIEIRADAKVSPVELHRLPKVAEYYALAKQWKKAGSIYEELGMYDEATQMYIQGGEIRQIEQISARQEARDHRLYSAQQYYDDAEAAYHRGHRDKAHQALQQCLTIEPHHAKARDMLETIHQALEAGPQRLIRIPTDECEYLLFAKPVVTIGRSDEADLTLTQNDVSRTHARIGFHQQQFLVEDLKSSNGTRVNGLRIKRRAELRDRDVLGIGRSLRFEVHLQQSPQGLTVTLCPLEHSRHRRYLLFSGKIRIGGGRDCEIPLRRIAPVSPSSLFTIHYSQPFWYLTPHAEVPGAELNGSPIHQYATLIAGDTVSASGMSLLFE</sequence>
<dbReference type="InterPro" id="IPR019734">
    <property type="entry name" value="TPR_rpt"/>
</dbReference>
<feature type="domain" description="FHA" evidence="1">
    <location>
        <begin position="231"/>
        <end position="280"/>
    </location>
</feature>
<dbReference type="SUPFAM" id="SSF49879">
    <property type="entry name" value="SMAD/FHA domain"/>
    <property type="match status" value="2"/>
</dbReference>
<dbReference type="PROSITE" id="PS50006">
    <property type="entry name" value="FHA_DOMAIN"/>
    <property type="match status" value="1"/>
</dbReference>
<name>A0A9D5Q7B1_9BACT</name>
<reference evidence="2" key="1">
    <citation type="submission" date="2019-11" db="EMBL/GenBank/DDBJ databases">
        <title>Microbial mats filling the niche in hypersaline microbial mats.</title>
        <authorList>
            <person name="Wong H.L."/>
            <person name="Macleod F.I."/>
            <person name="White R.A. III"/>
            <person name="Burns B.P."/>
        </authorList>
    </citation>
    <scope>NUCLEOTIDE SEQUENCE</scope>
    <source>
        <strain evidence="2">Rbin_158</strain>
    </source>
</reference>
<dbReference type="SMART" id="SM00028">
    <property type="entry name" value="TPR"/>
    <property type="match status" value="2"/>
</dbReference>
<dbReference type="InterPro" id="IPR050923">
    <property type="entry name" value="Cell_Proc_Reg/RNA_Proc"/>
</dbReference>
<dbReference type="SMART" id="SM00240">
    <property type="entry name" value="FHA"/>
    <property type="match status" value="1"/>
</dbReference>
<accession>A0A9D5Q7B1</accession>
<evidence type="ECO:0000313" key="3">
    <source>
        <dbReference type="Proteomes" id="UP000649604"/>
    </source>
</evidence>
<dbReference type="InterPro" id="IPR000253">
    <property type="entry name" value="FHA_dom"/>
</dbReference>
<dbReference type="CDD" id="cd00060">
    <property type="entry name" value="FHA"/>
    <property type="match status" value="1"/>
</dbReference>
<proteinExistence type="predicted"/>
<dbReference type="InterPro" id="IPR008984">
    <property type="entry name" value="SMAD_FHA_dom_sf"/>
</dbReference>
<dbReference type="PANTHER" id="PTHR23308">
    <property type="entry name" value="NUCLEAR INHIBITOR OF PROTEIN PHOSPHATASE-1"/>
    <property type="match status" value="1"/>
</dbReference>
<gene>
    <name evidence="2" type="ORF">GF339_19250</name>
</gene>
<dbReference type="Gene3D" id="1.25.40.10">
    <property type="entry name" value="Tetratricopeptide repeat domain"/>
    <property type="match status" value="1"/>
</dbReference>
<evidence type="ECO:0000259" key="1">
    <source>
        <dbReference type="PROSITE" id="PS50006"/>
    </source>
</evidence>
<organism evidence="2 3">
    <name type="scientific">candidate division KSB3 bacterium</name>
    <dbReference type="NCBI Taxonomy" id="2044937"/>
    <lineage>
        <taxon>Bacteria</taxon>
        <taxon>candidate division KSB3</taxon>
    </lineage>
</organism>
<dbReference type="InterPro" id="IPR011990">
    <property type="entry name" value="TPR-like_helical_dom_sf"/>
</dbReference>
<dbReference type="Gene3D" id="2.60.200.20">
    <property type="match status" value="1"/>
</dbReference>
<dbReference type="Pfam" id="PF00498">
    <property type="entry name" value="FHA"/>
    <property type="match status" value="1"/>
</dbReference>
<dbReference type="AlphaFoldDB" id="A0A9D5Q7B1"/>
<dbReference type="EMBL" id="WJJP01000626">
    <property type="protein sequence ID" value="MBD3326729.1"/>
    <property type="molecule type" value="Genomic_DNA"/>
</dbReference>
<dbReference type="SUPFAM" id="SSF48452">
    <property type="entry name" value="TPR-like"/>
    <property type="match status" value="1"/>
</dbReference>
<dbReference type="Proteomes" id="UP000649604">
    <property type="component" value="Unassembled WGS sequence"/>
</dbReference>
<comment type="caution">
    <text evidence="2">The sequence shown here is derived from an EMBL/GenBank/DDBJ whole genome shotgun (WGS) entry which is preliminary data.</text>
</comment>
<evidence type="ECO:0000313" key="2">
    <source>
        <dbReference type="EMBL" id="MBD3326729.1"/>
    </source>
</evidence>